<feature type="signal peptide" evidence="1">
    <location>
        <begin position="1"/>
        <end position="25"/>
    </location>
</feature>
<organism evidence="2 3">
    <name type="scientific">Salmonirosea aquatica</name>
    <dbReference type="NCBI Taxonomy" id="2654236"/>
    <lineage>
        <taxon>Bacteria</taxon>
        <taxon>Pseudomonadati</taxon>
        <taxon>Bacteroidota</taxon>
        <taxon>Cytophagia</taxon>
        <taxon>Cytophagales</taxon>
        <taxon>Spirosomataceae</taxon>
        <taxon>Salmonirosea</taxon>
    </lineage>
</organism>
<evidence type="ECO:0000313" key="2">
    <source>
        <dbReference type="EMBL" id="MPR33117.1"/>
    </source>
</evidence>
<sequence>MKYHTKVIRKFLFYILVALSQYLLFSCDSKTNEYTISSQNVAMLKSKYDAETINYFYETVFHADYNKSKRNYISKWKSNPKILIMGNPSADEINYVNEVITEINGLNLSIKCSIGTLRDSSLIKVYFGNFTKMNEFLESDNNLASNIDTTADAGTGILVDYDGEIKKASVGIFYAKEDTNHLMRKKLVLEEIIQTLGVIGDSYTYPSSLFFEKDNPEKYFTILDKKVLSLLYEPSIPVNFSRIRFERKFSDVLYSVKAEDKIKKLLIKYPPSLSRGNILEASFTNNELLKHPKDVHIYLYGTILNEDSVTIIKAIKSLNNISPNLKLKLVKSSILEPEHGIVLNFKDSCEQKEPIKVSNAYFKGSNCMFPKLIKNKVTLLYNTSERSRTLRQQSIVEALYFSLIQLPTKYLGSDKLYYLKNDTIDFNNKYSTLLKLIYSNEFIDGLKLSDFKKIKSTMPHPGPTGNQ</sequence>
<comment type="caution">
    <text evidence="2">The sequence shown here is derived from an EMBL/GenBank/DDBJ whole genome shotgun (WGS) entry which is preliminary data.</text>
</comment>
<dbReference type="EMBL" id="WHLY01000002">
    <property type="protein sequence ID" value="MPR33117.1"/>
    <property type="molecule type" value="Genomic_DNA"/>
</dbReference>
<reference evidence="2 3" key="1">
    <citation type="submission" date="2019-10" db="EMBL/GenBank/DDBJ databases">
        <title>Draft Genome Sequence of Cytophagaceae sp. SJW1-29.</title>
        <authorList>
            <person name="Choi A."/>
        </authorList>
    </citation>
    <scope>NUCLEOTIDE SEQUENCE [LARGE SCALE GENOMIC DNA]</scope>
    <source>
        <strain evidence="2 3">SJW1-29</strain>
    </source>
</reference>
<feature type="chain" id="PRO_5029005050" evidence="1">
    <location>
        <begin position="26"/>
        <end position="467"/>
    </location>
</feature>
<gene>
    <name evidence="2" type="ORF">GBK04_07045</name>
</gene>
<protein>
    <submittedName>
        <fullName evidence="2">DUF2927 domain-containing protein</fullName>
    </submittedName>
</protein>
<dbReference type="RefSeq" id="WP_152758121.1">
    <property type="nucleotide sequence ID" value="NZ_WHLY01000002.1"/>
</dbReference>
<dbReference type="AlphaFoldDB" id="A0A7C9BGH0"/>
<accession>A0A7C9BGH0</accession>
<proteinExistence type="predicted"/>
<dbReference type="Proteomes" id="UP000479293">
    <property type="component" value="Unassembled WGS sequence"/>
</dbReference>
<evidence type="ECO:0000256" key="1">
    <source>
        <dbReference type="SAM" id="SignalP"/>
    </source>
</evidence>
<keyword evidence="1" id="KW-0732">Signal</keyword>
<dbReference type="PROSITE" id="PS51257">
    <property type="entry name" value="PROKAR_LIPOPROTEIN"/>
    <property type="match status" value="1"/>
</dbReference>
<evidence type="ECO:0000313" key="3">
    <source>
        <dbReference type="Proteomes" id="UP000479293"/>
    </source>
</evidence>
<dbReference type="InterPro" id="IPR021323">
    <property type="entry name" value="DUF2927"/>
</dbReference>
<keyword evidence="3" id="KW-1185">Reference proteome</keyword>
<dbReference type="Pfam" id="PF11150">
    <property type="entry name" value="DUF2927"/>
    <property type="match status" value="1"/>
</dbReference>
<name>A0A7C9BGH0_9BACT</name>